<dbReference type="GO" id="GO:0032993">
    <property type="term" value="C:protein-DNA complex"/>
    <property type="evidence" value="ECO:0007669"/>
    <property type="project" value="TreeGrafter"/>
</dbReference>
<evidence type="ECO:0000256" key="3">
    <source>
        <dbReference type="ARBA" id="ARBA00023125"/>
    </source>
</evidence>
<comment type="similarity">
    <text evidence="1">Belongs to the LysR transcriptional regulatory family.</text>
</comment>
<proteinExistence type="inferred from homology"/>
<dbReference type="Gene3D" id="3.40.190.10">
    <property type="entry name" value="Periplasmic binding protein-like II"/>
    <property type="match status" value="2"/>
</dbReference>
<dbReference type="KEGG" id="boz:DBV39_15190"/>
<keyword evidence="4" id="KW-0804">Transcription</keyword>
<protein>
    <submittedName>
        <fullName evidence="6">LysR family transcriptional regulator</fullName>
    </submittedName>
</protein>
<keyword evidence="3" id="KW-0238">DNA-binding</keyword>
<evidence type="ECO:0000259" key="5">
    <source>
        <dbReference type="PROSITE" id="PS50931"/>
    </source>
</evidence>
<dbReference type="InterPro" id="IPR005119">
    <property type="entry name" value="LysR_subst-bd"/>
</dbReference>
<dbReference type="CDD" id="cd08414">
    <property type="entry name" value="PBP2_LTTR_aromatics_like"/>
    <property type="match status" value="1"/>
</dbReference>
<keyword evidence="2" id="KW-0805">Transcription regulation</keyword>
<evidence type="ECO:0000256" key="1">
    <source>
        <dbReference type="ARBA" id="ARBA00009437"/>
    </source>
</evidence>
<dbReference type="AlphaFoldDB" id="A0A2R4XM22"/>
<dbReference type="InterPro" id="IPR000847">
    <property type="entry name" value="LysR_HTH_N"/>
</dbReference>
<name>A0A2R4XM22_9BURK</name>
<keyword evidence="7" id="KW-1185">Reference proteome</keyword>
<dbReference type="PANTHER" id="PTHR30346">
    <property type="entry name" value="TRANSCRIPTIONAL DUAL REGULATOR HCAR-RELATED"/>
    <property type="match status" value="1"/>
</dbReference>
<evidence type="ECO:0000313" key="6">
    <source>
        <dbReference type="EMBL" id="AWB34852.1"/>
    </source>
</evidence>
<dbReference type="SUPFAM" id="SSF46785">
    <property type="entry name" value="Winged helix' DNA-binding domain"/>
    <property type="match status" value="1"/>
</dbReference>
<dbReference type="GO" id="GO:0003700">
    <property type="term" value="F:DNA-binding transcription factor activity"/>
    <property type="evidence" value="ECO:0007669"/>
    <property type="project" value="InterPro"/>
</dbReference>
<dbReference type="InterPro" id="IPR036388">
    <property type="entry name" value="WH-like_DNA-bd_sf"/>
</dbReference>
<accession>A0A2R4XM22</accession>
<dbReference type="PANTHER" id="PTHR30346:SF0">
    <property type="entry name" value="HCA OPERON TRANSCRIPTIONAL ACTIVATOR HCAR"/>
    <property type="match status" value="1"/>
</dbReference>
<feature type="domain" description="HTH lysR-type" evidence="5">
    <location>
        <begin position="1"/>
        <end position="58"/>
    </location>
</feature>
<dbReference type="PRINTS" id="PR00039">
    <property type="entry name" value="HTHLYSR"/>
</dbReference>
<dbReference type="GO" id="GO:0003677">
    <property type="term" value="F:DNA binding"/>
    <property type="evidence" value="ECO:0007669"/>
    <property type="project" value="UniProtKB-KW"/>
</dbReference>
<dbReference type="Pfam" id="PF00126">
    <property type="entry name" value="HTH_1"/>
    <property type="match status" value="1"/>
</dbReference>
<dbReference type="RefSeq" id="WP_108622262.1">
    <property type="nucleotide sequence ID" value="NZ_CP028901.1"/>
</dbReference>
<dbReference type="FunFam" id="1.10.10.10:FF:000001">
    <property type="entry name" value="LysR family transcriptional regulator"/>
    <property type="match status" value="1"/>
</dbReference>
<evidence type="ECO:0000256" key="2">
    <source>
        <dbReference type="ARBA" id="ARBA00023015"/>
    </source>
</evidence>
<sequence length="296" mass="33079">MELRQLRYFLAVAQELHFGRAAEKVHIAQSPLSRQIRQLEDSLGVKLFNRTRHRVELTEAGRAFIAHARAVLATTEQARQGAVKAAAGLYGRVSIGYTNSAIYTLFPRLLVQHRRTHPQVEIVLRDSLLTPMQIDALIDRKLDIGFLRPPVGNAAIETFVVARQTLLMACPAGHPLLQNEEVDLSRFADQPFVMFSRGLDSALTTTMLRVCHEAGFHPHIEQEVGDVPTMISLVAHGMGVALVPSSAREMEFRGVEFRNIKGVEQELVMAMAWNQEVESPARDSFIKLVKAVVEQE</sequence>
<dbReference type="Pfam" id="PF03466">
    <property type="entry name" value="LysR_substrate"/>
    <property type="match status" value="1"/>
</dbReference>
<evidence type="ECO:0000256" key="4">
    <source>
        <dbReference type="ARBA" id="ARBA00023163"/>
    </source>
</evidence>
<dbReference type="SUPFAM" id="SSF53850">
    <property type="entry name" value="Periplasmic binding protein-like II"/>
    <property type="match status" value="1"/>
</dbReference>
<organism evidence="6 7">
    <name type="scientific">Orrella marina</name>
    <dbReference type="NCBI Taxonomy" id="2163011"/>
    <lineage>
        <taxon>Bacteria</taxon>
        <taxon>Pseudomonadati</taxon>
        <taxon>Pseudomonadota</taxon>
        <taxon>Betaproteobacteria</taxon>
        <taxon>Burkholderiales</taxon>
        <taxon>Alcaligenaceae</taxon>
        <taxon>Orrella</taxon>
    </lineage>
</organism>
<reference evidence="6 7" key="1">
    <citation type="submission" date="2018-04" db="EMBL/GenBank/DDBJ databases">
        <title>Bordetella sp. HZ20 isolated from seawater.</title>
        <authorList>
            <person name="Sun C."/>
        </authorList>
    </citation>
    <scope>NUCLEOTIDE SEQUENCE [LARGE SCALE GENOMIC DNA]</scope>
    <source>
        <strain evidence="6 7">HZ20</strain>
    </source>
</reference>
<dbReference type="InterPro" id="IPR036390">
    <property type="entry name" value="WH_DNA-bd_sf"/>
</dbReference>
<dbReference type="PROSITE" id="PS50931">
    <property type="entry name" value="HTH_LYSR"/>
    <property type="match status" value="1"/>
</dbReference>
<evidence type="ECO:0000313" key="7">
    <source>
        <dbReference type="Proteomes" id="UP000244571"/>
    </source>
</evidence>
<dbReference type="EMBL" id="CP028901">
    <property type="protein sequence ID" value="AWB34852.1"/>
    <property type="molecule type" value="Genomic_DNA"/>
</dbReference>
<dbReference type="Gene3D" id="1.10.10.10">
    <property type="entry name" value="Winged helix-like DNA-binding domain superfamily/Winged helix DNA-binding domain"/>
    <property type="match status" value="1"/>
</dbReference>
<gene>
    <name evidence="6" type="ORF">DBV39_15190</name>
</gene>
<dbReference type="OrthoDB" id="9157176at2"/>
<dbReference type="Proteomes" id="UP000244571">
    <property type="component" value="Chromosome"/>
</dbReference>